<protein>
    <submittedName>
        <fullName evidence="4">Hypothetical FlmD</fullName>
    </submittedName>
</protein>
<feature type="domain" description="N-acetyltransferase" evidence="3">
    <location>
        <begin position="373"/>
        <end position="530"/>
    </location>
</feature>
<sequence length="530" mass="60064">MNIVIRTDASVHIGSGHVMRCLVLAQGLVRQGHQMSFVCRPQAGDLVAFIESKGFPVYKLVEPKIELLPESSADYVAWLQVPWQQDAQDLLTLVTNADLVIVDHYALNANWQQCIQQTLNCKIMVIDDLVRNHHADLILDQTLLRCSEEYQPAHDDTKVLTGCEFALLNPLFSYYREQVLTDDKLSLRPKLLLSMGGIDQPNATLQVLTALAAIPALARPFVTVLLGPRGPHYQQIQAFCQQHSDWITHLNFVDNMAELMLQHQVAIGAPGTTTWERACLGLPSIIIPLAENQRTISRNLVAVDAAYKVELEDIAQRLMLTYQRLLQNWFVLRENNLKLCDGLGLNRVLQAIENLDSTVHLDSSAHVNGTSCLQLRRAALTDIKPVFDWQCHPHTRQYALNKRVPSWSEHQTWMINKLSQHQDYFYIITISDTSFTFSALSHKQVRHGISVGVVRLDRINTAEYLLSIFIDPAYYGQGIAKRALTYLDELHPNITIHAKVMMANTASQQLFNQANYQRLTAEIFVRYPLS</sequence>
<dbReference type="Gene3D" id="3.40.50.2000">
    <property type="entry name" value="Glycogen Phosphorylase B"/>
    <property type="match status" value="1"/>
</dbReference>
<dbReference type="Pfam" id="PF04101">
    <property type="entry name" value="Glyco_tran_28_C"/>
    <property type="match status" value="1"/>
</dbReference>
<dbReference type="SUPFAM" id="SSF55729">
    <property type="entry name" value="Acyl-CoA N-acyltransferases (Nat)"/>
    <property type="match status" value="1"/>
</dbReference>
<dbReference type="Gene3D" id="3.40.630.30">
    <property type="match status" value="1"/>
</dbReference>
<dbReference type="PROSITE" id="PS51186">
    <property type="entry name" value="GNAT"/>
    <property type="match status" value="1"/>
</dbReference>
<dbReference type="InterPro" id="IPR020023">
    <property type="entry name" value="PseG"/>
</dbReference>
<organism evidence="4 5">
    <name type="scientific">Moritella viscosa</name>
    <dbReference type="NCBI Taxonomy" id="80854"/>
    <lineage>
        <taxon>Bacteria</taxon>
        <taxon>Pseudomonadati</taxon>
        <taxon>Pseudomonadota</taxon>
        <taxon>Gammaproteobacteria</taxon>
        <taxon>Alteromonadales</taxon>
        <taxon>Moritellaceae</taxon>
        <taxon>Moritella</taxon>
    </lineage>
</organism>
<evidence type="ECO:0000256" key="1">
    <source>
        <dbReference type="PIRSR" id="PIRSR620023-1"/>
    </source>
</evidence>
<dbReference type="EMBL" id="FPLD01000056">
    <property type="protein sequence ID" value="SGY98509.1"/>
    <property type="molecule type" value="Genomic_DNA"/>
</dbReference>
<gene>
    <name evidence="4" type="ORF">NVI5450_2080</name>
</gene>
<dbReference type="Pfam" id="PF13302">
    <property type="entry name" value="Acetyltransf_3"/>
    <property type="match status" value="1"/>
</dbReference>
<dbReference type="InterPro" id="IPR000182">
    <property type="entry name" value="GNAT_dom"/>
</dbReference>
<name>A0A1L0B7E2_9GAMM</name>
<dbReference type="OrthoDB" id="9788924at2"/>
<dbReference type="GO" id="GO:0016747">
    <property type="term" value="F:acyltransferase activity, transferring groups other than amino-acyl groups"/>
    <property type="evidence" value="ECO:0007669"/>
    <property type="project" value="InterPro"/>
</dbReference>
<evidence type="ECO:0000313" key="5">
    <source>
        <dbReference type="Proteomes" id="UP000183794"/>
    </source>
</evidence>
<accession>A0A1L0B7E2</accession>
<dbReference type="SUPFAM" id="SSF53756">
    <property type="entry name" value="UDP-Glycosyltransferase/glycogen phosphorylase"/>
    <property type="match status" value="1"/>
</dbReference>
<evidence type="ECO:0000313" key="4">
    <source>
        <dbReference type="EMBL" id="SGY98509.1"/>
    </source>
</evidence>
<dbReference type="PANTHER" id="PTHR21015:SF22">
    <property type="entry name" value="GLYCOSYLTRANSFERASE"/>
    <property type="match status" value="1"/>
</dbReference>
<proteinExistence type="predicted"/>
<dbReference type="Gene3D" id="3.40.50.11190">
    <property type="match status" value="1"/>
</dbReference>
<dbReference type="PANTHER" id="PTHR21015">
    <property type="entry name" value="UDP-N-ACETYLGLUCOSAMINE--N-ACETYLMURAMYL-(PENTAPEPTIDE) PYROPHOSPHORYL-UNDECAPRENOL N-ACETYLGLUCOSAMINE TRANSFERASE 1"/>
    <property type="match status" value="1"/>
</dbReference>
<dbReference type="CDD" id="cd04301">
    <property type="entry name" value="NAT_SF"/>
    <property type="match status" value="1"/>
</dbReference>
<dbReference type="InterPro" id="IPR007235">
    <property type="entry name" value="Glyco_trans_28_C"/>
</dbReference>
<dbReference type="InterPro" id="IPR016181">
    <property type="entry name" value="Acyl_CoA_acyltransferase"/>
</dbReference>
<reference evidence="4 5" key="1">
    <citation type="submission" date="2016-11" db="EMBL/GenBank/DDBJ databases">
        <authorList>
            <person name="Jaros S."/>
            <person name="Januszkiewicz K."/>
            <person name="Wedrychowicz H."/>
        </authorList>
    </citation>
    <scope>NUCLEOTIDE SEQUENCE [LARGE SCALE GENOMIC DNA]</scope>
    <source>
        <strain evidence="4">NVI 5450</strain>
    </source>
</reference>
<evidence type="ECO:0000256" key="2">
    <source>
        <dbReference type="PIRSR" id="PIRSR620023-2"/>
    </source>
</evidence>
<dbReference type="NCBIfam" id="TIGR03590">
    <property type="entry name" value="PseG"/>
    <property type="match status" value="1"/>
</dbReference>
<feature type="active site" description="Proton acceptor" evidence="1">
    <location>
        <position position="17"/>
    </location>
</feature>
<dbReference type="Proteomes" id="UP000183794">
    <property type="component" value="Unassembled WGS sequence"/>
</dbReference>
<dbReference type="RefSeq" id="WP_075518213.1">
    <property type="nucleotide sequence ID" value="NZ_FPLD01000056.1"/>
</dbReference>
<dbReference type="GO" id="GO:0016758">
    <property type="term" value="F:hexosyltransferase activity"/>
    <property type="evidence" value="ECO:0007669"/>
    <property type="project" value="InterPro"/>
</dbReference>
<feature type="binding site" evidence="2">
    <location>
        <position position="276"/>
    </location>
    <ligand>
        <name>substrate</name>
    </ligand>
</feature>
<evidence type="ECO:0000259" key="3">
    <source>
        <dbReference type="PROSITE" id="PS51186"/>
    </source>
</evidence>
<dbReference type="AlphaFoldDB" id="A0A1L0B7E2"/>